<accession>H6WBB0</accession>
<sequence length="141" mass="16006">MCKLIHLRNLKIENFRQISLEELEDKDSCETSIVLNEDGSVSLGATSGPIPMSARGEWSMEEKNFEMEITREFESIEPFEVTRKFSGEIEEILKETKTIILSGDILMDETPVGFFKMISNLSDIEDGVKNAEKNTFPLKPV</sequence>
<dbReference type="AlphaFoldDB" id="H6WBB0"/>
<reference evidence="1" key="1">
    <citation type="journal article" date="2012" name="Mol. Biol. Evol.">
        <title>Transcriptomic Evidence for the Expression of Horizontally Transferred Algal Nuclear Genes in the Photosynthetic Sea Slug, Elysia chlorotica.</title>
        <authorList>
            <person name="Pierce S.K."/>
            <person name="Fang X."/>
            <person name="Schwartz J.A."/>
            <person name="Jiang X."/>
            <person name="Zhao W."/>
            <person name="Curtis N.E."/>
            <person name="Kocot K.M."/>
            <person name="Yang B."/>
            <person name="Wang J."/>
        </authorList>
    </citation>
    <scope>NUCLEOTIDE SEQUENCE</scope>
</reference>
<dbReference type="EMBL" id="JQ062429">
    <property type="protein sequence ID" value="AFA52598.1"/>
    <property type="molecule type" value="Genomic_DNA"/>
</dbReference>
<protein>
    <submittedName>
        <fullName evidence="1">Uncharacterized protein</fullName>
    </submittedName>
</protein>
<proteinExistence type="predicted"/>
<name>H6WBB0_VAULI</name>
<evidence type="ECO:0000313" key="1">
    <source>
        <dbReference type="EMBL" id="AFA52598.1"/>
    </source>
</evidence>
<organism evidence="1">
    <name type="scientific">Vaucheria litorea</name>
    <name type="common">Yellow-green alga</name>
    <dbReference type="NCBI Taxonomy" id="109269"/>
    <lineage>
        <taxon>Eukaryota</taxon>
        <taxon>Sar</taxon>
        <taxon>Stramenopiles</taxon>
        <taxon>Ochrophyta</taxon>
        <taxon>PX clade</taxon>
        <taxon>Xanthophyceae</taxon>
        <taxon>Vaucheriales</taxon>
        <taxon>Vaucheriaceae</taxon>
        <taxon>Vaucheria</taxon>
    </lineage>
</organism>